<gene>
    <name evidence="2" type="ORF">PSALAMII_LOCUS10254</name>
</gene>
<organism evidence="2 3">
    <name type="scientific">Penicillium salamii</name>
    <dbReference type="NCBI Taxonomy" id="1612424"/>
    <lineage>
        <taxon>Eukaryota</taxon>
        <taxon>Fungi</taxon>
        <taxon>Dikarya</taxon>
        <taxon>Ascomycota</taxon>
        <taxon>Pezizomycotina</taxon>
        <taxon>Eurotiomycetes</taxon>
        <taxon>Eurotiomycetidae</taxon>
        <taxon>Eurotiales</taxon>
        <taxon>Aspergillaceae</taxon>
        <taxon>Penicillium</taxon>
    </lineage>
</organism>
<comment type="caution">
    <text evidence="2">The sequence shown here is derived from an EMBL/GenBank/DDBJ whole genome shotgun (WGS) entry which is preliminary data.</text>
</comment>
<dbReference type="InterPro" id="IPR016181">
    <property type="entry name" value="Acyl_CoA_acyltransferase"/>
</dbReference>
<dbReference type="Proteomes" id="UP001152649">
    <property type="component" value="Unassembled WGS sequence"/>
</dbReference>
<dbReference type="PANTHER" id="PTHR43792">
    <property type="entry name" value="GNAT FAMILY, PUTATIVE (AFU_ORTHOLOGUE AFUA_3G00765)-RELATED-RELATED"/>
    <property type="match status" value="1"/>
</dbReference>
<dbReference type="PROSITE" id="PS51186">
    <property type="entry name" value="GNAT"/>
    <property type="match status" value="1"/>
</dbReference>
<accession>A0A9W4JVQ2</accession>
<dbReference type="OrthoDB" id="630895at2759"/>
<sequence>MKPEMENSIKPFVIVTPRLIIIPTPTAVSINSYRSLYSSLHANVAFCEMAFGHHFPPRTWTDEETRDVIQTRDIERCWGRRDLGDFAVALLPSAFQTDSCMELSIVKGGICERLFNQIGLDDLQWVGYAGVRDATTTSLPPREAADPALPPWQEMIEVRYGISPEFWGQGLAKEAARAIMQWSVDEKGVRRFIAETERGNSRSGKLLQKLGFTPSGTDYWKEPSEIEWECPKSHLH</sequence>
<dbReference type="Pfam" id="PF13302">
    <property type="entry name" value="Acetyltransf_3"/>
    <property type="match status" value="1"/>
</dbReference>
<evidence type="ECO:0000313" key="3">
    <source>
        <dbReference type="Proteomes" id="UP001152649"/>
    </source>
</evidence>
<name>A0A9W4JVQ2_9EURO</name>
<dbReference type="EMBL" id="CAJVPG010000446">
    <property type="protein sequence ID" value="CAG8424645.1"/>
    <property type="molecule type" value="Genomic_DNA"/>
</dbReference>
<reference evidence="2" key="1">
    <citation type="submission" date="2021-07" db="EMBL/GenBank/DDBJ databases">
        <authorList>
            <person name="Branca A.L. A."/>
        </authorList>
    </citation>
    <scope>NUCLEOTIDE SEQUENCE</scope>
</reference>
<evidence type="ECO:0000313" key="2">
    <source>
        <dbReference type="EMBL" id="CAG8424645.1"/>
    </source>
</evidence>
<dbReference type="GO" id="GO:0016747">
    <property type="term" value="F:acyltransferase activity, transferring groups other than amino-acyl groups"/>
    <property type="evidence" value="ECO:0007669"/>
    <property type="project" value="InterPro"/>
</dbReference>
<feature type="domain" description="N-acetyltransferase" evidence="1">
    <location>
        <begin position="69"/>
        <end position="233"/>
    </location>
</feature>
<keyword evidence="3" id="KW-1185">Reference proteome</keyword>
<dbReference type="InterPro" id="IPR000182">
    <property type="entry name" value="GNAT_dom"/>
</dbReference>
<dbReference type="SUPFAM" id="SSF55729">
    <property type="entry name" value="Acyl-CoA N-acyltransferases (Nat)"/>
    <property type="match status" value="1"/>
</dbReference>
<dbReference type="AlphaFoldDB" id="A0A9W4JVQ2"/>
<dbReference type="PANTHER" id="PTHR43792:SF1">
    <property type="entry name" value="N-ACETYLTRANSFERASE DOMAIN-CONTAINING PROTEIN"/>
    <property type="match status" value="1"/>
</dbReference>
<proteinExistence type="predicted"/>
<evidence type="ECO:0000259" key="1">
    <source>
        <dbReference type="PROSITE" id="PS51186"/>
    </source>
</evidence>
<dbReference type="Gene3D" id="3.40.630.30">
    <property type="match status" value="1"/>
</dbReference>
<dbReference type="InterPro" id="IPR051531">
    <property type="entry name" value="N-acetyltransferase"/>
</dbReference>
<protein>
    <recommendedName>
        <fullName evidence="1">N-acetyltransferase domain-containing protein</fullName>
    </recommendedName>
</protein>